<evidence type="ECO:0000313" key="2">
    <source>
        <dbReference type="Proteomes" id="UP000033647"/>
    </source>
</evidence>
<evidence type="ECO:0000313" key="1">
    <source>
        <dbReference type="EMBL" id="KJY02080.1"/>
    </source>
</evidence>
<protein>
    <submittedName>
        <fullName evidence="1">Uncharacterized protein</fullName>
    </submittedName>
</protein>
<comment type="caution">
    <text evidence="1">The sequence shown here is derived from an EMBL/GenBank/DDBJ whole genome shotgun (WGS) entry which is preliminary data.</text>
</comment>
<dbReference type="AlphaFoldDB" id="A0A0F4GXC7"/>
<gene>
    <name evidence="1" type="ORF">TI39_contig262g00006</name>
</gene>
<reference evidence="1 2" key="1">
    <citation type="submission" date="2015-03" db="EMBL/GenBank/DDBJ databases">
        <title>RNA-seq based gene annotation and comparative genomics of four Zymoseptoria species reveal species-specific pathogenicity related genes and transposable element activity.</title>
        <authorList>
            <person name="Grandaubert J."/>
            <person name="Bhattacharyya A."/>
            <person name="Stukenbrock E.H."/>
        </authorList>
    </citation>
    <scope>NUCLEOTIDE SEQUENCE [LARGE SCALE GENOMIC DNA]</scope>
    <source>
        <strain evidence="1 2">Zb18110</strain>
    </source>
</reference>
<proteinExistence type="predicted"/>
<dbReference type="EMBL" id="LAFY01000254">
    <property type="protein sequence ID" value="KJY02080.1"/>
    <property type="molecule type" value="Genomic_DNA"/>
</dbReference>
<dbReference type="Proteomes" id="UP000033647">
    <property type="component" value="Unassembled WGS sequence"/>
</dbReference>
<keyword evidence="2" id="KW-1185">Reference proteome</keyword>
<accession>A0A0F4GXC7</accession>
<name>A0A0F4GXC7_9PEZI</name>
<sequence>MAPSRIQLTIELPADIVRDINSQHGTPTDHRIDPACVHAIFIAVRNQTEIITPAITGAEEELSSVPKAAGSTTECTSSVSEGCQSPTFNYIHPPLSVVPQYLTSRQSRPLGQDQIMQVFIKVWEDSHLGS</sequence>
<organism evidence="1 2">
    <name type="scientific">Zymoseptoria brevis</name>
    <dbReference type="NCBI Taxonomy" id="1047168"/>
    <lineage>
        <taxon>Eukaryota</taxon>
        <taxon>Fungi</taxon>
        <taxon>Dikarya</taxon>
        <taxon>Ascomycota</taxon>
        <taxon>Pezizomycotina</taxon>
        <taxon>Dothideomycetes</taxon>
        <taxon>Dothideomycetidae</taxon>
        <taxon>Mycosphaerellales</taxon>
        <taxon>Mycosphaerellaceae</taxon>
        <taxon>Zymoseptoria</taxon>
    </lineage>
</organism>